<dbReference type="EMBL" id="QDEB01055383">
    <property type="protein sequence ID" value="RZC37135.1"/>
    <property type="molecule type" value="Genomic_DNA"/>
</dbReference>
<reference evidence="1 2" key="1">
    <citation type="submission" date="2017-03" db="EMBL/GenBank/DDBJ databases">
        <title>Genome of the blue death feigning beetle - Asbolus verrucosus.</title>
        <authorList>
            <person name="Rider S.D."/>
        </authorList>
    </citation>
    <scope>NUCLEOTIDE SEQUENCE [LARGE SCALE GENOMIC DNA]</scope>
    <source>
        <strain evidence="1">Butters</strain>
        <tissue evidence="1">Head and leg muscle</tissue>
    </source>
</reference>
<gene>
    <name evidence="1" type="ORF">BDFB_013012</name>
</gene>
<evidence type="ECO:0000313" key="2">
    <source>
        <dbReference type="Proteomes" id="UP000292052"/>
    </source>
</evidence>
<dbReference type="AlphaFoldDB" id="A0A482VWG0"/>
<protein>
    <submittedName>
        <fullName evidence="1">Uncharacterized protein</fullName>
    </submittedName>
</protein>
<accession>A0A482VWG0</accession>
<sequence length="107" mass="11939">MNGFAGNFVKCALRFDGKPGSDVNGFIDAIEIYKHCAQVSDMNALRGLPMLLDVVNLLRITFGPKKPAYLVYRELFSTEQDYKTTTDVCEKRPILSHLPADALSEKV</sequence>
<dbReference type="Proteomes" id="UP000292052">
    <property type="component" value="Unassembled WGS sequence"/>
</dbReference>
<keyword evidence="2" id="KW-1185">Reference proteome</keyword>
<comment type="caution">
    <text evidence="1">The sequence shown here is derived from an EMBL/GenBank/DDBJ whole genome shotgun (WGS) entry which is preliminary data.</text>
</comment>
<proteinExistence type="predicted"/>
<dbReference type="OrthoDB" id="8027319at2759"/>
<organism evidence="1 2">
    <name type="scientific">Asbolus verrucosus</name>
    <name type="common">Desert ironclad beetle</name>
    <dbReference type="NCBI Taxonomy" id="1661398"/>
    <lineage>
        <taxon>Eukaryota</taxon>
        <taxon>Metazoa</taxon>
        <taxon>Ecdysozoa</taxon>
        <taxon>Arthropoda</taxon>
        <taxon>Hexapoda</taxon>
        <taxon>Insecta</taxon>
        <taxon>Pterygota</taxon>
        <taxon>Neoptera</taxon>
        <taxon>Endopterygota</taxon>
        <taxon>Coleoptera</taxon>
        <taxon>Polyphaga</taxon>
        <taxon>Cucujiformia</taxon>
        <taxon>Tenebrionidae</taxon>
        <taxon>Pimeliinae</taxon>
        <taxon>Asbolus</taxon>
    </lineage>
</organism>
<evidence type="ECO:0000313" key="1">
    <source>
        <dbReference type="EMBL" id="RZC37135.1"/>
    </source>
</evidence>
<name>A0A482VWG0_ASBVE</name>